<evidence type="ECO:0000256" key="5">
    <source>
        <dbReference type="ARBA" id="ARBA00023237"/>
    </source>
</evidence>
<dbReference type="InterPro" id="IPR012944">
    <property type="entry name" value="SusD_RagB_dom"/>
</dbReference>
<dbReference type="Proteomes" id="UP001139366">
    <property type="component" value="Unassembled WGS sequence"/>
</dbReference>
<evidence type="ECO:0000256" key="4">
    <source>
        <dbReference type="ARBA" id="ARBA00023136"/>
    </source>
</evidence>
<dbReference type="PROSITE" id="PS51257">
    <property type="entry name" value="PROKAR_LIPOPROTEIN"/>
    <property type="match status" value="1"/>
</dbReference>
<evidence type="ECO:0000256" key="3">
    <source>
        <dbReference type="ARBA" id="ARBA00022729"/>
    </source>
</evidence>
<feature type="domain" description="RagB/SusD" evidence="6">
    <location>
        <begin position="306"/>
        <end position="454"/>
    </location>
</feature>
<dbReference type="AlphaFoldDB" id="A0A9X1KR87"/>
<evidence type="ECO:0000256" key="1">
    <source>
        <dbReference type="ARBA" id="ARBA00004442"/>
    </source>
</evidence>
<sequence>MKKLKIILYSAIFLSLIGCDSFVEVDSPASQLPGNIVYSDVNTVNAAMADVYAKLRDSGILNGQGLGLSYTLGLYADELTYYATTPNSEFNNTMLGTSPTSASIWTNSYRQVYGANAVLEGIGNSASLPSEVRNQFRGEALFVRAIIHFYLVNLYGNIPYVTTTDYTVNRMVSRMSVESVYENIISDLDEAAILLPEAYITDERVRPNKAAAHALLARVYLYHGNWQQAANEASIVIDNPEYSWDTNLDNIFLRESSTTIWQFKPKLEGLNTNEGSIFIFLTGPPPSVGLSPSFVQSFENGDNRRTHWIKEVTNGANIWYHTYKYKQRSNTGTSQEYSIVLRLAEQYLIRAEARAMQGEIPGAKDDLNRIRNRAGLADTQATTQVEIISALLEERKHELFTEFGHRFFDLKRTGHLDDVLSLTKPGWDHNDMLWPLPDGELLLNPNLQPQNPGY</sequence>
<dbReference type="EMBL" id="JAINUY010000006">
    <property type="protein sequence ID" value="MBZ4036698.1"/>
    <property type="molecule type" value="Genomic_DNA"/>
</dbReference>
<evidence type="ECO:0000259" key="7">
    <source>
        <dbReference type="Pfam" id="PF14322"/>
    </source>
</evidence>
<organism evidence="8 9">
    <name type="scientific">Flavobacterium potami</name>
    <dbReference type="NCBI Taxonomy" id="2872310"/>
    <lineage>
        <taxon>Bacteria</taxon>
        <taxon>Pseudomonadati</taxon>
        <taxon>Bacteroidota</taxon>
        <taxon>Flavobacteriia</taxon>
        <taxon>Flavobacteriales</taxon>
        <taxon>Flavobacteriaceae</taxon>
        <taxon>Flavobacterium</taxon>
    </lineage>
</organism>
<dbReference type="Gene3D" id="1.25.40.390">
    <property type="match status" value="1"/>
</dbReference>
<comment type="caution">
    <text evidence="8">The sequence shown here is derived from an EMBL/GenBank/DDBJ whole genome shotgun (WGS) entry which is preliminary data.</text>
</comment>
<dbReference type="InterPro" id="IPR033985">
    <property type="entry name" value="SusD-like_N"/>
</dbReference>
<accession>A0A9X1KR87</accession>
<evidence type="ECO:0000313" key="9">
    <source>
        <dbReference type="Proteomes" id="UP001139366"/>
    </source>
</evidence>
<keyword evidence="5" id="KW-0998">Cell outer membrane</keyword>
<dbReference type="InterPro" id="IPR011990">
    <property type="entry name" value="TPR-like_helical_dom_sf"/>
</dbReference>
<dbReference type="GO" id="GO:0009279">
    <property type="term" value="C:cell outer membrane"/>
    <property type="evidence" value="ECO:0007669"/>
    <property type="project" value="UniProtKB-SubCell"/>
</dbReference>
<dbReference type="RefSeq" id="WP_223708797.1">
    <property type="nucleotide sequence ID" value="NZ_JAINUY010000006.1"/>
</dbReference>
<keyword evidence="9" id="KW-1185">Reference proteome</keyword>
<keyword evidence="4" id="KW-0472">Membrane</keyword>
<evidence type="ECO:0000259" key="6">
    <source>
        <dbReference type="Pfam" id="PF07980"/>
    </source>
</evidence>
<dbReference type="Pfam" id="PF14322">
    <property type="entry name" value="SusD-like_3"/>
    <property type="match status" value="1"/>
</dbReference>
<dbReference type="CDD" id="cd08977">
    <property type="entry name" value="SusD"/>
    <property type="match status" value="1"/>
</dbReference>
<dbReference type="Pfam" id="PF07980">
    <property type="entry name" value="SusD_RagB"/>
    <property type="match status" value="1"/>
</dbReference>
<gene>
    <name evidence="8" type="ORF">K6T82_18150</name>
</gene>
<evidence type="ECO:0000256" key="2">
    <source>
        <dbReference type="ARBA" id="ARBA00006275"/>
    </source>
</evidence>
<keyword evidence="3" id="KW-0732">Signal</keyword>
<name>A0A9X1KR87_9FLAO</name>
<protein>
    <submittedName>
        <fullName evidence="8">RagB/SusD family nutrient uptake outer membrane protein</fullName>
    </submittedName>
</protein>
<comment type="subcellular location">
    <subcellularLocation>
        <location evidence="1">Cell outer membrane</location>
    </subcellularLocation>
</comment>
<proteinExistence type="inferred from homology"/>
<dbReference type="SUPFAM" id="SSF48452">
    <property type="entry name" value="TPR-like"/>
    <property type="match status" value="1"/>
</dbReference>
<evidence type="ECO:0000313" key="8">
    <source>
        <dbReference type="EMBL" id="MBZ4036698.1"/>
    </source>
</evidence>
<comment type="similarity">
    <text evidence="2">Belongs to the SusD family.</text>
</comment>
<reference evidence="8 9" key="1">
    <citation type="journal article" date="2023" name="Antonie Van Leeuwenhoek">
        <title>Flavobacterium potami sp. nov., a multi-metal resistance genes harbouring bacterium isolated from shallow river silt.</title>
        <authorList>
            <person name="Li S."/>
            <person name="Mao S."/>
            <person name="Mu W."/>
            <person name="Guo B."/>
            <person name="Li C."/>
            <person name="Zhu Q."/>
            <person name="Hou X."/>
            <person name="Zhao Y."/>
            <person name="Wei S."/>
            <person name="Liu H."/>
            <person name="Liu A."/>
        </authorList>
    </citation>
    <scope>NUCLEOTIDE SEQUENCE [LARGE SCALE GENOMIC DNA]</scope>
    <source>
        <strain evidence="8 9">17A</strain>
    </source>
</reference>
<feature type="domain" description="SusD-like N-terminal" evidence="7">
    <location>
        <begin position="91"/>
        <end position="221"/>
    </location>
</feature>